<accession>A0A918J8E6</accession>
<keyword evidence="2" id="KW-1185">Reference proteome</keyword>
<reference evidence="1" key="2">
    <citation type="submission" date="2020-09" db="EMBL/GenBank/DDBJ databases">
        <authorList>
            <person name="Sun Q."/>
            <person name="Ohkuma M."/>
        </authorList>
    </citation>
    <scope>NUCLEOTIDE SEQUENCE</scope>
    <source>
        <strain evidence="1">JCM 4490</strain>
    </source>
</reference>
<protein>
    <submittedName>
        <fullName evidence="1">Uncharacterized protein</fullName>
    </submittedName>
</protein>
<name>A0A918J8E6_9ACTN</name>
<dbReference type="Proteomes" id="UP000620224">
    <property type="component" value="Unassembled WGS sequence"/>
</dbReference>
<evidence type="ECO:0000313" key="1">
    <source>
        <dbReference type="EMBL" id="GGW60269.1"/>
    </source>
</evidence>
<proteinExistence type="predicted"/>
<sequence>MRAPQNGRHLTDDHFTKEDVAEFHRLMGELLSTCRAIGEQYAPEGAWAPSTPGLLEQFGESMQVIADISRPVNKTRAGLRRIAGRARQRLYEDGTGRAGLSR</sequence>
<dbReference type="AlphaFoldDB" id="A0A918J8E6"/>
<organism evidence="1 2">
    <name type="scientific">Streptomyces lucensis JCM 4490</name>
    <dbReference type="NCBI Taxonomy" id="1306176"/>
    <lineage>
        <taxon>Bacteria</taxon>
        <taxon>Bacillati</taxon>
        <taxon>Actinomycetota</taxon>
        <taxon>Actinomycetes</taxon>
        <taxon>Kitasatosporales</taxon>
        <taxon>Streptomycetaceae</taxon>
        <taxon>Streptomyces</taxon>
    </lineage>
</organism>
<comment type="caution">
    <text evidence="1">The sequence shown here is derived from an EMBL/GenBank/DDBJ whole genome shotgun (WGS) entry which is preliminary data.</text>
</comment>
<evidence type="ECO:0000313" key="2">
    <source>
        <dbReference type="Proteomes" id="UP000620224"/>
    </source>
</evidence>
<gene>
    <name evidence="1" type="ORF">GCM10010503_41940</name>
</gene>
<dbReference type="RefSeq" id="WP_190016808.1">
    <property type="nucleotide sequence ID" value="NZ_BMUE01000008.1"/>
</dbReference>
<reference evidence="1" key="1">
    <citation type="journal article" date="2014" name="Int. J. Syst. Evol. Microbiol.">
        <title>Complete genome sequence of Corynebacterium casei LMG S-19264T (=DSM 44701T), isolated from a smear-ripened cheese.</title>
        <authorList>
            <consortium name="US DOE Joint Genome Institute (JGI-PGF)"/>
            <person name="Walter F."/>
            <person name="Albersmeier A."/>
            <person name="Kalinowski J."/>
            <person name="Ruckert C."/>
        </authorList>
    </citation>
    <scope>NUCLEOTIDE SEQUENCE</scope>
    <source>
        <strain evidence="1">JCM 4490</strain>
    </source>
</reference>
<dbReference type="EMBL" id="BMUE01000008">
    <property type="protein sequence ID" value="GGW60269.1"/>
    <property type="molecule type" value="Genomic_DNA"/>
</dbReference>